<dbReference type="Proteomes" id="UP000627166">
    <property type="component" value="Unassembled WGS sequence"/>
</dbReference>
<dbReference type="InterPro" id="IPR012902">
    <property type="entry name" value="N_methyl_site"/>
</dbReference>
<keyword evidence="1" id="KW-1133">Transmembrane helix</keyword>
<proteinExistence type="predicted"/>
<gene>
    <name evidence="2" type="ORF">H9637_05455</name>
</gene>
<dbReference type="Pfam" id="PF07963">
    <property type="entry name" value="N_methyl"/>
    <property type="match status" value="1"/>
</dbReference>
<dbReference type="EMBL" id="JACSQB010000038">
    <property type="protein sequence ID" value="MBD8046493.1"/>
    <property type="molecule type" value="Genomic_DNA"/>
</dbReference>
<evidence type="ECO:0000313" key="2">
    <source>
        <dbReference type="EMBL" id="MBD8046493.1"/>
    </source>
</evidence>
<sequence length="160" mass="18342">MNIFFTKVTTKKVRGHGLLELIVAVTIITIVFSGLIASFAAVNKFFYKDTKEMREKVDLEEALYFIENQIYVQSKSIKPMDDRVILYMKDSSTVKAIKLIGNNLYMLNGDEESLPYDSGYKNYIVKDIKEFRIKVVGKILYLDLESINGVKTKGCYLIRG</sequence>
<evidence type="ECO:0000256" key="1">
    <source>
        <dbReference type="SAM" id="Phobius"/>
    </source>
</evidence>
<keyword evidence="1" id="KW-0472">Membrane</keyword>
<accession>A0ABR8YR53</accession>
<dbReference type="RefSeq" id="WP_191739463.1">
    <property type="nucleotide sequence ID" value="NZ_JACSQB010000038.1"/>
</dbReference>
<reference evidence="2 3" key="1">
    <citation type="submission" date="2020-08" db="EMBL/GenBank/DDBJ databases">
        <title>A Genomic Blueprint of the Chicken Gut Microbiome.</title>
        <authorList>
            <person name="Gilroy R."/>
            <person name="Ravi A."/>
            <person name="Getino M."/>
            <person name="Pursley I."/>
            <person name="Horton D.L."/>
            <person name="Alikhan N.-F."/>
            <person name="Baker D."/>
            <person name="Gharbi K."/>
            <person name="Hall N."/>
            <person name="Watson M."/>
            <person name="Adriaenssens E.M."/>
            <person name="Foster-Nyarko E."/>
            <person name="Jarju S."/>
            <person name="Secka A."/>
            <person name="Antonio M."/>
            <person name="Oren A."/>
            <person name="Chaudhuri R."/>
            <person name="La Ragione R.M."/>
            <person name="Hildebrand F."/>
            <person name="Pallen M.J."/>
        </authorList>
    </citation>
    <scope>NUCLEOTIDE SEQUENCE [LARGE SCALE GENOMIC DNA]</scope>
    <source>
        <strain evidence="2 3">N37</strain>
    </source>
</reference>
<feature type="transmembrane region" description="Helical" evidence="1">
    <location>
        <begin position="21"/>
        <end position="46"/>
    </location>
</feature>
<keyword evidence="3" id="KW-1185">Reference proteome</keyword>
<evidence type="ECO:0000313" key="3">
    <source>
        <dbReference type="Proteomes" id="UP000627166"/>
    </source>
</evidence>
<keyword evidence="1" id="KW-0812">Transmembrane</keyword>
<comment type="caution">
    <text evidence="2">The sequence shown here is derived from an EMBL/GenBank/DDBJ whole genome shotgun (WGS) entry which is preliminary data.</text>
</comment>
<organism evidence="2 3">
    <name type="scientific">Clostridium faecium</name>
    <dbReference type="NCBI Taxonomy" id="2762223"/>
    <lineage>
        <taxon>Bacteria</taxon>
        <taxon>Bacillati</taxon>
        <taxon>Bacillota</taxon>
        <taxon>Clostridia</taxon>
        <taxon>Eubacteriales</taxon>
        <taxon>Clostridiaceae</taxon>
        <taxon>Clostridium</taxon>
    </lineage>
</organism>
<protein>
    <submittedName>
        <fullName evidence="2">Prepilin-type N-terminal cleavage/methylation domain-containing protein</fullName>
    </submittedName>
</protein>
<name>A0ABR8YR53_9CLOT</name>